<dbReference type="Gene3D" id="3.30.200.20">
    <property type="entry name" value="Phosphorylase Kinase, domain 1"/>
    <property type="match status" value="1"/>
</dbReference>
<organism evidence="4 5">
    <name type="scientific">Pristionchus mayeri</name>
    <dbReference type="NCBI Taxonomy" id="1317129"/>
    <lineage>
        <taxon>Eukaryota</taxon>
        <taxon>Metazoa</taxon>
        <taxon>Ecdysozoa</taxon>
        <taxon>Nematoda</taxon>
        <taxon>Chromadorea</taxon>
        <taxon>Rhabditida</taxon>
        <taxon>Rhabditina</taxon>
        <taxon>Diplogasteromorpha</taxon>
        <taxon>Diplogasteroidea</taxon>
        <taxon>Neodiplogasteridae</taxon>
        <taxon>Pristionchus</taxon>
    </lineage>
</organism>
<dbReference type="EMBL" id="BTRK01000002">
    <property type="protein sequence ID" value="GMR34980.1"/>
    <property type="molecule type" value="Genomic_DNA"/>
</dbReference>
<keyword evidence="2" id="KW-0067">ATP-binding</keyword>
<feature type="non-terminal residue" evidence="4">
    <location>
        <position position="166"/>
    </location>
</feature>
<dbReference type="GO" id="GO:0005524">
    <property type="term" value="F:ATP binding"/>
    <property type="evidence" value="ECO:0007669"/>
    <property type="project" value="UniProtKB-KW"/>
</dbReference>
<gene>
    <name evidence="4" type="ORF">PMAYCL1PPCAC_05175</name>
</gene>
<evidence type="ECO:0000313" key="4">
    <source>
        <dbReference type="EMBL" id="GMR34980.1"/>
    </source>
</evidence>
<dbReference type="InterPro" id="IPR011009">
    <property type="entry name" value="Kinase-like_dom_sf"/>
</dbReference>
<dbReference type="SUPFAM" id="SSF56112">
    <property type="entry name" value="Protein kinase-like (PK-like)"/>
    <property type="match status" value="1"/>
</dbReference>
<dbReference type="Gene3D" id="1.10.510.10">
    <property type="entry name" value="Transferase(Phosphotransferase) domain 1"/>
    <property type="match status" value="1"/>
</dbReference>
<keyword evidence="1" id="KW-0547">Nucleotide-binding</keyword>
<name>A0AAN4ZDG5_9BILA</name>
<keyword evidence="5" id="KW-1185">Reference proteome</keyword>
<dbReference type="GO" id="GO:0004672">
    <property type="term" value="F:protein kinase activity"/>
    <property type="evidence" value="ECO:0007669"/>
    <property type="project" value="InterPro"/>
</dbReference>
<dbReference type="PANTHER" id="PTHR24055">
    <property type="entry name" value="MITOGEN-ACTIVATED PROTEIN KINASE"/>
    <property type="match status" value="1"/>
</dbReference>
<dbReference type="InterPro" id="IPR000719">
    <property type="entry name" value="Prot_kinase_dom"/>
</dbReference>
<dbReference type="PROSITE" id="PS50011">
    <property type="entry name" value="PROTEIN_KINASE_DOM"/>
    <property type="match status" value="1"/>
</dbReference>
<feature type="domain" description="Protein kinase" evidence="3">
    <location>
        <begin position="25"/>
        <end position="166"/>
    </location>
</feature>
<evidence type="ECO:0000256" key="1">
    <source>
        <dbReference type="ARBA" id="ARBA00022741"/>
    </source>
</evidence>
<dbReference type="AlphaFoldDB" id="A0AAN4ZDG5"/>
<accession>A0AAN4ZDG5</accession>
<feature type="non-terminal residue" evidence="4">
    <location>
        <position position="1"/>
    </location>
</feature>
<comment type="caution">
    <text evidence="4">The sequence shown here is derived from an EMBL/GenBank/DDBJ whole genome shotgun (WGS) entry which is preliminary data.</text>
</comment>
<dbReference type="Proteomes" id="UP001328107">
    <property type="component" value="Unassembled WGS sequence"/>
</dbReference>
<protein>
    <recommendedName>
        <fullName evidence="3">Protein kinase domain-containing protein</fullName>
    </recommendedName>
</protein>
<dbReference type="InterPro" id="IPR050117">
    <property type="entry name" value="MAPK"/>
</dbReference>
<proteinExistence type="predicted"/>
<reference evidence="5" key="1">
    <citation type="submission" date="2022-10" db="EMBL/GenBank/DDBJ databases">
        <title>Genome assembly of Pristionchus species.</title>
        <authorList>
            <person name="Yoshida K."/>
            <person name="Sommer R.J."/>
        </authorList>
    </citation>
    <scope>NUCLEOTIDE SEQUENCE [LARGE SCALE GENOMIC DNA]</scope>
    <source>
        <strain evidence="5">RS5460</strain>
    </source>
</reference>
<evidence type="ECO:0000313" key="5">
    <source>
        <dbReference type="Proteomes" id="UP001328107"/>
    </source>
</evidence>
<dbReference type="Pfam" id="PF00069">
    <property type="entry name" value="Pkinase"/>
    <property type="match status" value="1"/>
</dbReference>
<sequence length="166" mass="18759">FQEYIVVNASAASPFHIPAKYRNYQLDVTGHAAGSLGIIKKFNSTDGSLPASIAVKQFTLPFQTKPRASLVLRELNLLKSMKPPNEHPNIVQLIEMYTVERDENQLQTIYHITEHCGTPLSIMIKNAGYTMESVKKWMRELLSALKHLNSMGISHRNLHPDNMCIN</sequence>
<evidence type="ECO:0000256" key="2">
    <source>
        <dbReference type="ARBA" id="ARBA00022840"/>
    </source>
</evidence>
<evidence type="ECO:0000259" key="3">
    <source>
        <dbReference type="PROSITE" id="PS50011"/>
    </source>
</evidence>